<dbReference type="PANTHER" id="PTHR43681:SF1">
    <property type="entry name" value="SARCALUMENIN"/>
    <property type="match status" value="1"/>
</dbReference>
<dbReference type="Gene3D" id="3.40.50.300">
    <property type="entry name" value="P-loop containing nucleotide triphosphate hydrolases"/>
    <property type="match status" value="1"/>
</dbReference>
<feature type="domain" description="G" evidence="3">
    <location>
        <begin position="120"/>
        <end position="252"/>
    </location>
</feature>
<dbReference type="InterPro" id="IPR006073">
    <property type="entry name" value="GTP-bd"/>
</dbReference>
<dbReference type="Proteomes" id="UP001344447">
    <property type="component" value="Unassembled WGS sequence"/>
</dbReference>
<accession>A0AAN7TRX1</accession>
<feature type="compositionally biased region" description="Low complexity" evidence="1">
    <location>
        <begin position="316"/>
        <end position="354"/>
    </location>
</feature>
<dbReference type="SUPFAM" id="SSF52540">
    <property type="entry name" value="P-loop containing nucleoside triphosphate hydrolases"/>
    <property type="match status" value="1"/>
</dbReference>
<gene>
    <name evidence="4" type="ORF">RB653_008004</name>
</gene>
<protein>
    <recommendedName>
        <fullName evidence="3">G domain-containing protein</fullName>
    </recommendedName>
</protein>
<dbReference type="NCBIfam" id="TIGR00231">
    <property type="entry name" value="small_GTP"/>
    <property type="match status" value="1"/>
</dbReference>
<reference evidence="4 5" key="1">
    <citation type="submission" date="2023-11" db="EMBL/GenBank/DDBJ databases">
        <title>Dfirmibasis_genome.</title>
        <authorList>
            <person name="Edelbroek B."/>
            <person name="Kjellin J."/>
            <person name="Jerlstrom-Hultqvist J."/>
            <person name="Soderbom F."/>
        </authorList>
    </citation>
    <scope>NUCLEOTIDE SEQUENCE [LARGE SCALE GENOMIC DNA]</scope>
    <source>
        <strain evidence="4 5">TNS-C-14</strain>
    </source>
</reference>
<dbReference type="InterPro" id="IPR051943">
    <property type="entry name" value="TRAFAC_Dynamin-like_GTPase"/>
</dbReference>
<keyword evidence="2" id="KW-0472">Membrane</keyword>
<evidence type="ECO:0000256" key="1">
    <source>
        <dbReference type="SAM" id="MobiDB-lite"/>
    </source>
</evidence>
<sequence length="727" mass="83178">MTIARIANSHIITTLSNHSNKLIHLNTLLPLCYGYKNKHQNVKKYYSTSTNTQFVNEEFNRAKKMIAKDLHKKTLISMEKAYSIMMDYDRNTYIKSPLSSSLGSFKDSIDQLKDNSFLLVVVGEFNSGKSSFLNALLGDQYLKEGITPTTHRINRIEFGEKITQHTIPSRLSNTEHEIIQLPVEWLKEFSLVDTPGTNAVIEGHQEITEHFIPKSDLVLFVTSIDRAFSESEKQFLEKVKKWGKKIVVVISKTDLIENNPLLSSSSKNSQTELNEVINFVKENFKSQLNVEPIIFPLSSKLALKAKLELSSSSQLLSTSSSSSSSSSSTSTSTSTLNDKNNNNINYNNLLSSTSVEPNNINNNNKYTHRFYQELEKNENWRKSRFLDLEKYILQSLDSNERVKLKLLNPLGVADKLYSEFDEEYHSQQSVLDFDFENINLAIQQINEHQIDLNRDLHHQLERIDTILLRMENRANTFLDDEIQFTNLFKMLRANEIKNQFEKQVIDGTNQEIEQLVRTLVDTIVDKHMKRWKSIIDLINQKSSNKSQKVVGFIRDTHDSSDFSSNRQQTLNDMHERTTKTLSSYNRENESSSVSKDIKNTIYQTILFEAGTVGVATLLSTAFLDLTGVLGFGALAVTGLAWVPFKKAQLKRSISSKISNLRLQLHDTVSDHISEEIRNGSNKIQTGIQPYIDFATNESKKIKDLSIKLGECKDERQSLIYDIEKYFK</sequence>
<dbReference type="InterPro" id="IPR005225">
    <property type="entry name" value="Small_GTP-bd"/>
</dbReference>
<keyword evidence="2" id="KW-1133">Transmembrane helix</keyword>
<dbReference type="GO" id="GO:0005525">
    <property type="term" value="F:GTP binding"/>
    <property type="evidence" value="ECO:0007669"/>
    <property type="project" value="InterPro"/>
</dbReference>
<evidence type="ECO:0000313" key="4">
    <source>
        <dbReference type="EMBL" id="KAK5578334.1"/>
    </source>
</evidence>
<dbReference type="InterPro" id="IPR027417">
    <property type="entry name" value="P-loop_NTPase"/>
</dbReference>
<name>A0AAN7TRX1_9MYCE</name>
<evidence type="ECO:0000259" key="3">
    <source>
        <dbReference type="Pfam" id="PF01926"/>
    </source>
</evidence>
<dbReference type="EMBL" id="JAVFKY010000003">
    <property type="protein sequence ID" value="KAK5578334.1"/>
    <property type="molecule type" value="Genomic_DNA"/>
</dbReference>
<dbReference type="Pfam" id="PF01926">
    <property type="entry name" value="MMR_HSR1"/>
    <property type="match status" value="1"/>
</dbReference>
<evidence type="ECO:0000313" key="5">
    <source>
        <dbReference type="Proteomes" id="UP001344447"/>
    </source>
</evidence>
<feature type="transmembrane region" description="Helical" evidence="2">
    <location>
        <begin position="621"/>
        <end position="642"/>
    </location>
</feature>
<dbReference type="PANTHER" id="PTHR43681">
    <property type="entry name" value="TRANSMEMBRANE GTPASE FZO"/>
    <property type="match status" value="1"/>
</dbReference>
<feature type="region of interest" description="Disordered" evidence="1">
    <location>
        <begin position="316"/>
        <end position="358"/>
    </location>
</feature>
<keyword evidence="2" id="KW-0812">Transmembrane</keyword>
<proteinExistence type="predicted"/>
<dbReference type="CDD" id="cd09912">
    <property type="entry name" value="DLP_2"/>
    <property type="match status" value="1"/>
</dbReference>
<keyword evidence="5" id="KW-1185">Reference proteome</keyword>
<organism evidence="4 5">
    <name type="scientific">Dictyostelium firmibasis</name>
    <dbReference type="NCBI Taxonomy" id="79012"/>
    <lineage>
        <taxon>Eukaryota</taxon>
        <taxon>Amoebozoa</taxon>
        <taxon>Evosea</taxon>
        <taxon>Eumycetozoa</taxon>
        <taxon>Dictyostelia</taxon>
        <taxon>Dictyosteliales</taxon>
        <taxon>Dictyosteliaceae</taxon>
        <taxon>Dictyostelium</taxon>
    </lineage>
</organism>
<comment type="caution">
    <text evidence="4">The sequence shown here is derived from an EMBL/GenBank/DDBJ whole genome shotgun (WGS) entry which is preliminary data.</text>
</comment>
<dbReference type="AlphaFoldDB" id="A0AAN7TRX1"/>
<evidence type="ECO:0000256" key="2">
    <source>
        <dbReference type="SAM" id="Phobius"/>
    </source>
</evidence>